<name>A0AAV2ZBK0_9STRA</name>
<gene>
    <name evidence="2" type="ORF">N0F65_004255</name>
</gene>
<evidence type="ECO:0000313" key="2">
    <source>
        <dbReference type="EMBL" id="DBA04147.1"/>
    </source>
</evidence>
<feature type="region of interest" description="Disordered" evidence="1">
    <location>
        <begin position="150"/>
        <end position="178"/>
    </location>
</feature>
<dbReference type="InterPro" id="IPR040235">
    <property type="entry name" value="Nicolin-1"/>
</dbReference>
<proteinExistence type="predicted"/>
<sequence>MFTEFAVRIGRVQSFQEQQPQLGRSQQHASNKLPEGARGCWFAVTFPTKPKSLGYIVFRNFYTASIRIEQQNMDGSTVVLLPGYRLMQHAHCEDDAQNWHLLAVDKFQTKIDYLHLESLYIYLFQPCPTWEKWELQHLKFYESCKAPLATSGGSGSGSPKRNRGLRSPPTSPRDVPSDESHLLLAQARQQAMQAESKAALELAQRFLQLTQHVRQLVVHPQTDA</sequence>
<keyword evidence="3" id="KW-1185">Reference proteome</keyword>
<reference evidence="2" key="1">
    <citation type="submission" date="2022-11" db="EMBL/GenBank/DDBJ databases">
        <authorList>
            <person name="Morgan W.R."/>
            <person name="Tartar A."/>
        </authorList>
    </citation>
    <scope>NUCLEOTIDE SEQUENCE</scope>
    <source>
        <strain evidence="2">ARSEF 373</strain>
    </source>
</reference>
<dbReference type="GO" id="GO:0005654">
    <property type="term" value="C:nucleoplasm"/>
    <property type="evidence" value="ECO:0007669"/>
    <property type="project" value="TreeGrafter"/>
</dbReference>
<organism evidence="2 3">
    <name type="scientific">Lagenidium giganteum</name>
    <dbReference type="NCBI Taxonomy" id="4803"/>
    <lineage>
        <taxon>Eukaryota</taxon>
        <taxon>Sar</taxon>
        <taxon>Stramenopiles</taxon>
        <taxon>Oomycota</taxon>
        <taxon>Peronosporomycetes</taxon>
        <taxon>Pythiales</taxon>
        <taxon>Pythiaceae</taxon>
    </lineage>
</organism>
<dbReference type="Proteomes" id="UP001146120">
    <property type="component" value="Unassembled WGS sequence"/>
</dbReference>
<evidence type="ECO:0000256" key="1">
    <source>
        <dbReference type="SAM" id="MobiDB-lite"/>
    </source>
</evidence>
<dbReference type="AlphaFoldDB" id="A0AAV2ZBK0"/>
<dbReference type="PANTHER" id="PTHR31239:SF2">
    <property type="entry name" value="NICOLIN-1"/>
    <property type="match status" value="1"/>
</dbReference>
<accession>A0AAV2ZBK0</accession>
<dbReference type="PANTHER" id="PTHR31239">
    <property type="entry name" value="NICOLIN 1"/>
    <property type="match status" value="1"/>
</dbReference>
<evidence type="ECO:0000313" key="3">
    <source>
        <dbReference type="Proteomes" id="UP001146120"/>
    </source>
</evidence>
<reference evidence="2" key="2">
    <citation type="journal article" date="2023" name="Microbiol Resour">
        <title>Decontamination and Annotation of the Draft Genome Sequence of the Oomycete Lagenidium giganteum ARSEF 373.</title>
        <authorList>
            <person name="Morgan W.R."/>
            <person name="Tartar A."/>
        </authorList>
    </citation>
    <scope>NUCLEOTIDE SEQUENCE</scope>
    <source>
        <strain evidence="2">ARSEF 373</strain>
    </source>
</reference>
<protein>
    <submittedName>
        <fullName evidence="2">Uncharacterized protein</fullName>
    </submittedName>
</protein>
<dbReference type="EMBL" id="DAKRPA010000011">
    <property type="protein sequence ID" value="DBA04147.1"/>
    <property type="molecule type" value="Genomic_DNA"/>
</dbReference>
<comment type="caution">
    <text evidence="2">The sequence shown here is derived from an EMBL/GenBank/DDBJ whole genome shotgun (WGS) entry which is preliminary data.</text>
</comment>